<evidence type="ECO:0000313" key="2">
    <source>
        <dbReference type="EMBL" id="KEQ66542.1"/>
    </source>
</evidence>
<dbReference type="HOGENOM" id="CLU_983477_0_0_1"/>
<keyword evidence="3" id="KW-1185">Reference proteome</keyword>
<protein>
    <submittedName>
        <fullName evidence="2">Uncharacterized protein</fullName>
    </submittedName>
</protein>
<dbReference type="GeneID" id="63913334"/>
<dbReference type="InterPro" id="IPR046486">
    <property type="entry name" value="DUF6579"/>
</dbReference>
<name>A0A074W9E3_AURM1</name>
<dbReference type="RefSeq" id="XP_040883565.1">
    <property type="nucleotide sequence ID" value="XM_041019961.1"/>
</dbReference>
<organism evidence="2 3">
    <name type="scientific">Aureobasidium melanogenum (strain CBS 110374)</name>
    <name type="common">Aureobasidium pullulans var. melanogenum</name>
    <dbReference type="NCBI Taxonomy" id="1043003"/>
    <lineage>
        <taxon>Eukaryota</taxon>
        <taxon>Fungi</taxon>
        <taxon>Dikarya</taxon>
        <taxon>Ascomycota</taxon>
        <taxon>Pezizomycotina</taxon>
        <taxon>Dothideomycetes</taxon>
        <taxon>Dothideomycetidae</taxon>
        <taxon>Dothideales</taxon>
        <taxon>Saccotheciaceae</taxon>
        <taxon>Aureobasidium</taxon>
    </lineage>
</organism>
<accession>A0A074W9E3</accession>
<dbReference type="AlphaFoldDB" id="A0A074W9E3"/>
<keyword evidence="1" id="KW-0812">Transmembrane</keyword>
<dbReference type="Pfam" id="PF20219">
    <property type="entry name" value="DUF6579"/>
    <property type="match status" value="1"/>
</dbReference>
<evidence type="ECO:0000313" key="3">
    <source>
        <dbReference type="Proteomes" id="UP000030672"/>
    </source>
</evidence>
<feature type="transmembrane region" description="Helical" evidence="1">
    <location>
        <begin position="260"/>
        <end position="281"/>
    </location>
</feature>
<feature type="transmembrane region" description="Helical" evidence="1">
    <location>
        <begin position="64"/>
        <end position="85"/>
    </location>
</feature>
<dbReference type="STRING" id="1043003.A0A074W9E3"/>
<reference evidence="2 3" key="1">
    <citation type="journal article" date="2014" name="BMC Genomics">
        <title>Genome sequencing of four Aureobasidium pullulans varieties: biotechnological potential, stress tolerance, and description of new species.</title>
        <authorList>
            <person name="Gostin Ar C."/>
            <person name="Ohm R.A."/>
            <person name="Kogej T."/>
            <person name="Sonjak S."/>
            <person name="Turk M."/>
            <person name="Zajc J."/>
            <person name="Zalar P."/>
            <person name="Grube M."/>
            <person name="Sun H."/>
            <person name="Han J."/>
            <person name="Sharma A."/>
            <person name="Chiniquy J."/>
            <person name="Ngan C.Y."/>
            <person name="Lipzen A."/>
            <person name="Barry K."/>
            <person name="Grigoriev I.V."/>
            <person name="Gunde-Cimerman N."/>
        </authorList>
    </citation>
    <scope>NUCLEOTIDE SEQUENCE [LARGE SCALE GENOMIC DNA]</scope>
    <source>
        <strain evidence="2 3">CBS 110374</strain>
    </source>
</reference>
<gene>
    <name evidence="2" type="ORF">M437DRAFT_39195</name>
</gene>
<keyword evidence="1" id="KW-1133">Transmembrane helix</keyword>
<proteinExistence type="predicted"/>
<evidence type="ECO:0000256" key="1">
    <source>
        <dbReference type="SAM" id="Phobius"/>
    </source>
</evidence>
<dbReference type="Proteomes" id="UP000030672">
    <property type="component" value="Unassembled WGS sequence"/>
</dbReference>
<dbReference type="EMBL" id="KL584825">
    <property type="protein sequence ID" value="KEQ66542.1"/>
    <property type="molecule type" value="Genomic_DNA"/>
</dbReference>
<keyword evidence="1" id="KW-0472">Membrane</keyword>
<sequence length="283" mass="32155">MILGKKADDFFVAVKQHLDGIKPGRLDSSLDAFQQAATTLVDLSGDLKGQDLAHLIYNAKATLLFTQIYIVLAIVVGALLIRRLGRFIHHVRKSMKNLSDVTEITKNIHYQTQFAGAVHRFIEYQHVLHEKEYSVDPQDAVYFVYHPGNDWHASFHTENVVTKGFGGVYDDFPALIEHLRTLRQNPEFSAVIYVLLPSAHRYEFTIDLRSDTALLPLKIRGQRDYSGKALCRGHIRGKPPGVELKDVDSAPKKPRPYWPIIWPLFGFVVMLMVSIATSEYLEQ</sequence>